<evidence type="ECO:0000313" key="6">
    <source>
        <dbReference type="EMBL" id="KAK8789077.1"/>
    </source>
</evidence>
<gene>
    <name evidence="6" type="ORF">V5799_021146</name>
</gene>
<evidence type="ECO:0000256" key="5">
    <source>
        <dbReference type="ARBA" id="ARBA00023239"/>
    </source>
</evidence>
<dbReference type="InterPro" id="IPR017946">
    <property type="entry name" value="PLC-like_Pdiesterase_TIM-brl"/>
</dbReference>
<comment type="caution">
    <text evidence="6">The sequence shown here is derived from an EMBL/GenBank/DDBJ whole genome shotgun (WGS) entry which is preliminary data.</text>
</comment>
<evidence type="ECO:0000256" key="1">
    <source>
        <dbReference type="ARBA" id="ARBA00000110"/>
    </source>
</evidence>
<dbReference type="SUPFAM" id="SSF51695">
    <property type="entry name" value="PLC-like phosphodiesterases"/>
    <property type="match status" value="1"/>
</dbReference>
<evidence type="ECO:0000313" key="7">
    <source>
        <dbReference type="Proteomes" id="UP001321473"/>
    </source>
</evidence>
<dbReference type="InterPro" id="IPR051057">
    <property type="entry name" value="PI-PLC_domain"/>
</dbReference>
<dbReference type="PANTHER" id="PTHR13593:SF103">
    <property type="entry name" value="RE10370P"/>
    <property type="match status" value="1"/>
</dbReference>
<proteinExistence type="predicted"/>
<dbReference type="PANTHER" id="PTHR13593">
    <property type="match status" value="1"/>
</dbReference>
<reference evidence="6 7" key="1">
    <citation type="journal article" date="2023" name="Arcadia Sci">
        <title>De novo assembly of a long-read Amblyomma americanum tick genome.</title>
        <authorList>
            <person name="Chou S."/>
            <person name="Poskanzer K.E."/>
            <person name="Rollins M."/>
            <person name="Thuy-Boun P.S."/>
        </authorList>
    </citation>
    <scope>NUCLEOTIDE SEQUENCE [LARGE SCALE GENOMIC DNA]</scope>
    <source>
        <strain evidence="6">F_SG_1</strain>
        <tissue evidence="6">Salivary glands</tissue>
    </source>
</reference>
<sequence>MYALRPEWPVGDFIFTQDQTISKQLAFGIRSLDLRVGFVDRTFWIFHDYFKAEVTVESVLKQVRSFVQTTGEIVLLDFHRFTLGFDHRFDPIDERHRMLVELIAKSLGDVMAPRALFNNTVGDILGSCDSSSPARNQTVFVMYNYDYRGLHSEFLSPGVAQFWADAQDLNHLVQYLDKSACKKVPGALTSAQAELTFKFPVQVGVLRELAQLVNFNVTNTFRERYWKCTNVVATDYFLGNGIVELAIQANKAKVMRKARAY</sequence>
<keyword evidence="4" id="KW-1015">Disulfide bond</keyword>
<dbReference type="GO" id="GO:0006629">
    <property type="term" value="P:lipid metabolic process"/>
    <property type="evidence" value="ECO:0007669"/>
    <property type="project" value="InterPro"/>
</dbReference>
<keyword evidence="2" id="KW-0479">Metal-binding</keyword>
<dbReference type="AlphaFoldDB" id="A0AAQ4FNZ6"/>
<keyword evidence="3" id="KW-0460">Magnesium</keyword>
<protein>
    <submittedName>
        <fullName evidence="6">Uncharacterized protein</fullName>
    </submittedName>
</protein>
<dbReference type="GO" id="GO:0046872">
    <property type="term" value="F:metal ion binding"/>
    <property type="evidence" value="ECO:0007669"/>
    <property type="project" value="UniProtKB-KW"/>
</dbReference>
<comment type="catalytic activity">
    <reaction evidence="1">
        <text>an N-(acyl)-sphingosylphosphoethanolamine = an N-(acyl)-sphingosyl-1,3-cyclic phosphate + ethanolamine</text>
        <dbReference type="Rhea" id="RHEA:60648"/>
        <dbReference type="ChEBI" id="CHEBI:57603"/>
        <dbReference type="ChEBI" id="CHEBI:143891"/>
        <dbReference type="ChEBI" id="CHEBI:143892"/>
    </reaction>
</comment>
<evidence type="ECO:0000256" key="3">
    <source>
        <dbReference type="ARBA" id="ARBA00022842"/>
    </source>
</evidence>
<keyword evidence="7" id="KW-1185">Reference proteome</keyword>
<accession>A0AAQ4FNZ6</accession>
<name>A0AAQ4FNZ6_AMBAM</name>
<dbReference type="EMBL" id="JARKHS020000178">
    <property type="protein sequence ID" value="KAK8789077.1"/>
    <property type="molecule type" value="Genomic_DNA"/>
</dbReference>
<dbReference type="Proteomes" id="UP001321473">
    <property type="component" value="Unassembled WGS sequence"/>
</dbReference>
<dbReference type="Gene3D" id="3.20.20.190">
    <property type="entry name" value="Phosphatidylinositol (PI) phosphodiesterase"/>
    <property type="match status" value="1"/>
</dbReference>
<dbReference type="GO" id="GO:0016829">
    <property type="term" value="F:lyase activity"/>
    <property type="evidence" value="ECO:0007669"/>
    <property type="project" value="UniProtKB-KW"/>
</dbReference>
<dbReference type="GO" id="GO:0008081">
    <property type="term" value="F:phosphoric diester hydrolase activity"/>
    <property type="evidence" value="ECO:0007669"/>
    <property type="project" value="InterPro"/>
</dbReference>
<organism evidence="6 7">
    <name type="scientific">Amblyomma americanum</name>
    <name type="common">Lone star tick</name>
    <dbReference type="NCBI Taxonomy" id="6943"/>
    <lineage>
        <taxon>Eukaryota</taxon>
        <taxon>Metazoa</taxon>
        <taxon>Ecdysozoa</taxon>
        <taxon>Arthropoda</taxon>
        <taxon>Chelicerata</taxon>
        <taxon>Arachnida</taxon>
        <taxon>Acari</taxon>
        <taxon>Parasitiformes</taxon>
        <taxon>Ixodida</taxon>
        <taxon>Ixodoidea</taxon>
        <taxon>Ixodidae</taxon>
        <taxon>Amblyomminae</taxon>
        <taxon>Amblyomma</taxon>
    </lineage>
</organism>
<keyword evidence="5" id="KW-0456">Lyase</keyword>
<evidence type="ECO:0000256" key="4">
    <source>
        <dbReference type="ARBA" id="ARBA00023157"/>
    </source>
</evidence>
<evidence type="ECO:0000256" key="2">
    <source>
        <dbReference type="ARBA" id="ARBA00022723"/>
    </source>
</evidence>